<dbReference type="PROSITE" id="PS50075">
    <property type="entry name" value="CARRIER"/>
    <property type="match status" value="1"/>
</dbReference>
<evidence type="ECO:0000259" key="3">
    <source>
        <dbReference type="PROSITE" id="PS50075"/>
    </source>
</evidence>
<keyword evidence="2" id="KW-0597">Phosphoprotein</keyword>
<reference evidence="4 5" key="1">
    <citation type="submission" date="2023-06" db="EMBL/GenBank/DDBJ databases">
        <authorList>
            <person name="Oyuntsetseg B."/>
            <person name="Kim S.B."/>
        </authorList>
    </citation>
    <scope>NUCLEOTIDE SEQUENCE [LARGE SCALE GENOMIC DNA]</scope>
    <source>
        <strain evidence="4 5">2-2</strain>
    </source>
</reference>
<name>A0ABY8XW87_9PSEU</name>
<evidence type="ECO:0000256" key="2">
    <source>
        <dbReference type="ARBA" id="ARBA00022553"/>
    </source>
</evidence>
<dbReference type="SMART" id="SM00823">
    <property type="entry name" value="PKS_PP"/>
    <property type="match status" value="1"/>
</dbReference>
<evidence type="ECO:0000313" key="5">
    <source>
        <dbReference type="Proteomes" id="UP001227101"/>
    </source>
</evidence>
<dbReference type="InterPro" id="IPR036736">
    <property type="entry name" value="ACP-like_sf"/>
</dbReference>
<accession>A0ABY8XW87</accession>
<gene>
    <name evidence="4" type="ORF">QP939_15020</name>
</gene>
<sequence length="84" mass="9347">MEKLLDTGEVATSIVELLAENLEFEQEFTAETPFAEAGLDSLMMLELAVVLERRYKIRFSEEELLESGSVAAVVAKLRDRLAAV</sequence>
<evidence type="ECO:0000256" key="1">
    <source>
        <dbReference type="ARBA" id="ARBA00022450"/>
    </source>
</evidence>
<dbReference type="InterPro" id="IPR009081">
    <property type="entry name" value="PP-bd_ACP"/>
</dbReference>
<protein>
    <submittedName>
        <fullName evidence="4">Acyl carrier protein</fullName>
    </submittedName>
</protein>
<proteinExistence type="predicted"/>
<dbReference type="RefSeq" id="WP_285457379.1">
    <property type="nucleotide sequence ID" value="NZ_CP127173.1"/>
</dbReference>
<dbReference type="Pfam" id="PF00550">
    <property type="entry name" value="PP-binding"/>
    <property type="match status" value="1"/>
</dbReference>
<dbReference type="SUPFAM" id="SSF47336">
    <property type="entry name" value="ACP-like"/>
    <property type="match status" value="1"/>
</dbReference>
<feature type="domain" description="Carrier" evidence="3">
    <location>
        <begin position="5"/>
        <end position="81"/>
    </location>
</feature>
<keyword evidence="5" id="KW-1185">Reference proteome</keyword>
<keyword evidence="1" id="KW-0596">Phosphopantetheine</keyword>
<organism evidence="4 5">
    <name type="scientific">Amycolatopsis nalaikhensis</name>
    <dbReference type="NCBI Taxonomy" id="715472"/>
    <lineage>
        <taxon>Bacteria</taxon>
        <taxon>Bacillati</taxon>
        <taxon>Actinomycetota</taxon>
        <taxon>Actinomycetes</taxon>
        <taxon>Pseudonocardiales</taxon>
        <taxon>Pseudonocardiaceae</taxon>
        <taxon>Amycolatopsis</taxon>
    </lineage>
</organism>
<dbReference type="InterPro" id="IPR020806">
    <property type="entry name" value="PKS_PP-bd"/>
</dbReference>
<dbReference type="Proteomes" id="UP001227101">
    <property type="component" value="Chromosome"/>
</dbReference>
<dbReference type="EMBL" id="CP127173">
    <property type="protein sequence ID" value="WIV59823.1"/>
    <property type="molecule type" value="Genomic_DNA"/>
</dbReference>
<dbReference type="Gene3D" id="1.10.1200.10">
    <property type="entry name" value="ACP-like"/>
    <property type="match status" value="1"/>
</dbReference>
<evidence type="ECO:0000313" key="4">
    <source>
        <dbReference type="EMBL" id="WIV59823.1"/>
    </source>
</evidence>